<dbReference type="InterPro" id="IPR027417">
    <property type="entry name" value="P-loop_NTPase"/>
</dbReference>
<dbReference type="CDD" id="cd03224">
    <property type="entry name" value="ABC_TM1139_LivF_branched"/>
    <property type="match status" value="1"/>
</dbReference>
<sequence length="245" mass="26850">MLKLENVDVSYGSIKALHGISLEVKAGEIVALIGANGAGKSTTLRTISGLLKPANKDSKVIFKEEYIFGIREGSRKYECMAPYKIVEMGLSHVPEGRHVFPLMTVYENLLMGAHSHKGKPGQSDFDRVYHHFPRLKERIKQVAGTLSGGEQQMVAMGRALMASPSLLILDEPSMGLAPMLVEEIFHIIEDINVAGTTILLVEQNAHLALEISNRAYVLETGTIVLEGPAQELAKNEAIRRSYLGE</sequence>
<dbReference type="GO" id="GO:0015807">
    <property type="term" value="P:L-amino acid transport"/>
    <property type="evidence" value="ECO:0007669"/>
    <property type="project" value="TreeGrafter"/>
</dbReference>
<evidence type="ECO:0000259" key="6">
    <source>
        <dbReference type="PROSITE" id="PS50893"/>
    </source>
</evidence>
<dbReference type="EMBL" id="SPQQ01000002">
    <property type="protein sequence ID" value="TGE39033.1"/>
    <property type="molecule type" value="Genomic_DNA"/>
</dbReference>
<dbReference type="InterPro" id="IPR017871">
    <property type="entry name" value="ABC_transporter-like_CS"/>
</dbReference>
<dbReference type="Pfam" id="PF00005">
    <property type="entry name" value="ABC_tran"/>
    <property type="match status" value="1"/>
</dbReference>
<dbReference type="PANTHER" id="PTHR43820">
    <property type="entry name" value="HIGH-AFFINITY BRANCHED-CHAIN AMINO ACID TRANSPORT ATP-BINDING PROTEIN LIVF"/>
    <property type="match status" value="1"/>
</dbReference>
<proteinExistence type="inferred from homology"/>
<dbReference type="GO" id="GO:0005524">
    <property type="term" value="F:ATP binding"/>
    <property type="evidence" value="ECO:0007669"/>
    <property type="project" value="UniProtKB-KW"/>
</dbReference>
<dbReference type="GO" id="GO:0015658">
    <property type="term" value="F:branched-chain amino acid transmembrane transporter activity"/>
    <property type="evidence" value="ECO:0007669"/>
    <property type="project" value="TreeGrafter"/>
</dbReference>
<comment type="caution">
    <text evidence="7">The sequence shown here is derived from an EMBL/GenBank/DDBJ whole genome shotgun (WGS) entry which is preliminary data.</text>
</comment>
<protein>
    <submittedName>
        <fullName evidence="7">ABC transporter ATP-binding protein</fullName>
    </submittedName>
</protein>
<organism evidence="7 8">
    <name type="scientific">Desulfosporosinus fructosivorans</name>
    <dbReference type="NCBI Taxonomy" id="2018669"/>
    <lineage>
        <taxon>Bacteria</taxon>
        <taxon>Bacillati</taxon>
        <taxon>Bacillota</taxon>
        <taxon>Clostridia</taxon>
        <taxon>Eubacteriales</taxon>
        <taxon>Desulfitobacteriaceae</taxon>
        <taxon>Desulfosporosinus</taxon>
    </lineage>
</organism>
<keyword evidence="8" id="KW-1185">Reference proteome</keyword>
<evidence type="ECO:0000256" key="2">
    <source>
        <dbReference type="ARBA" id="ARBA00022448"/>
    </source>
</evidence>
<dbReference type="InterPro" id="IPR052156">
    <property type="entry name" value="BCAA_Transport_ATP-bd_LivF"/>
</dbReference>
<dbReference type="Proteomes" id="UP000298460">
    <property type="component" value="Unassembled WGS sequence"/>
</dbReference>
<dbReference type="AlphaFoldDB" id="A0A4Z0RAI3"/>
<dbReference type="PANTHER" id="PTHR43820:SF4">
    <property type="entry name" value="HIGH-AFFINITY BRANCHED-CHAIN AMINO ACID TRANSPORT ATP-BINDING PROTEIN LIVF"/>
    <property type="match status" value="1"/>
</dbReference>
<keyword evidence="2" id="KW-0813">Transport</keyword>
<evidence type="ECO:0000256" key="4">
    <source>
        <dbReference type="ARBA" id="ARBA00022840"/>
    </source>
</evidence>
<dbReference type="Gene3D" id="3.40.50.300">
    <property type="entry name" value="P-loop containing nucleotide triphosphate hydrolases"/>
    <property type="match status" value="1"/>
</dbReference>
<dbReference type="OrthoDB" id="9779136at2"/>
<dbReference type="PROSITE" id="PS50893">
    <property type="entry name" value="ABC_TRANSPORTER_2"/>
    <property type="match status" value="1"/>
</dbReference>
<evidence type="ECO:0000256" key="3">
    <source>
        <dbReference type="ARBA" id="ARBA00022741"/>
    </source>
</evidence>
<dbReference type="PROSITE" id="PS00211">
    <property type="entry name" value="ABC_TRANSPORTER_1"/>
    <property type="match status" value="1"/>
</dbReference>
<keyword evidence="4 7" id="KW-0067">ATP-binding</keyword>
<dbReference type="InterPro" id="IPR003439">
    <property type="entry name" value="ABC_transporter-like_ATP-bd"/>
</dbReference>
<dbReference type="SUPFAM" id="SSF52540">
    <property type="entry name" value="P-loop containing nucleoside triphosphate hydrolases"/>
    <property type="match status" value="1"/>
</dbReference>
<reference evidence="7 8" key="1">
    <citation type="submission" date="2019-03" db="EMBL/GenBank/DDBJ databases">
        <title>Draft Genome Sequence of Desulfosporosinus fructosivorans Strain 63.6F, Isolated from Marine Sediment in the Baltic Sea.</title>
        <authorList>
            <person name="Hausmann B."/>
            <person name="Vandieken V."/>
            <person name="Pjevac P."/>
            <person name="Schreck K."/>
            <person name="Herbold C.W."/>
            <person name="Loy A."/>
        </authorList>
    </citation>
    <scope>NUCLEOTIDE SEQUENCE [LARGE SCALE GENOMIC DNA]</scope>
    <source>
        <strain evidence="7 8">63.6F</strain>
    </source>
</reference>
<comment type="similarity">
    <text evidence="1">Belongs to the ABC transporter superfamily.</text>
</comment>
<dbReference type="SMART" id="SM00382">
    <property type="entry name" value="AAA"/>
    <property type="match status" value="1"/>
</dbReference>
<evidence type="ECO:0000313" key="8">
    <source>
        <dbReference type="Proteomes" id="UP000298460"/>
    </source>
</evidence>
<dbReference type="GO" id="GO:0016887">
    <property type="term" value="F:ATP hydrolysis activity"/>
    <property type="evidence" value="ECO:0007669"/>
    <property type="project" value="InterPro"/>
</dbReference>
<dbReference type="RefSeq" id="WP_135545527.1">
    <property type="nucleotide sequence ID" value="NZ_SPQQ01000002.1"/>
</dbReference>
<keyword evidence="5" id="KW-0029">Amino-acid transport</keyword>
<evidence type="ECO:0000313" key="7">
    <source>
        <dbReference type="EMBL" id="TGE39033.1"/>
    </source>
</evidence>
<evidence type="ECO:0000256" key="1">
    <source>
        <dbReference type="ARBA" id="ARBA00005417"/>
    </source>
</evidence>
<feature type="domain" description="ABC transporter" evidence="6">
    <location>
        <begin position="2"/>
        <end position="245"/>
    </location>
</feature>
<dbReference type="InterPro" id="IPR003593">
    <property type="entry name" value="AAA+_ATPase"/>
</dbReference>
<evidence type="ECO:0000256" key="5">
    <source>
        <dbReference type="ARBA" id="ARBA00022970"/>
    </source>
</evidence>
<gene>
    <name evidence="7" type="ORF">E4K67_06085</name>
</gene>
<accession>A0A4Z0RAI3</accession>
<name>A0A4Z0RAI3_9FIRM</name>
<keyword evidence="3" id="KW-0547">Nucleotide-binding</keyword>